<name>A0A914E816_9BILA</name>
<proteinExistence type="predicted"/>
<dbReference type="AlphaFoldDB" id="A0A914E816"/>
<organism evidence="1 2">
    <name type="scientific">Acrobeloides nanus</name>
    <dbReference type="NCBI Taxonomy" id="290746"/>
    <lineage>
        <taxon>Eukaryota</taxon>
        <taxon>Metazoa</taxon>
        <taxon>Ecdysozoa</taxon>
        <taxon>Nematoda</taxon>
        <taxon>Chromadorea</taxon>
        <taxon>Rhabditida</taxon>
        <taxon>Tylenchina</taxon>
        <taxon>Cephalobomorpha</taxon>
        <taxon>Cephaloboidea</taxon>
        <taxon>Cephalobidae</taxon>
        <taxon>Acrobeloides</taxon>
    </lineage>
</organism>
<dbReference type="WBParaSite" id="ACRNAN_scaffold597.g15348.t1">
    <property type="protein sequence ID" value="ACRNAN_scaffold597.g15348.t1"/>
    <property type="gene ID" value="ACRNAN_scaffold597.g15348"/>
</dbReference>
<dbReference type="Proteomes" id="UP000887540">
    <property type="component" value="Unplaced"/>
</dbReference>
<protein>
    <submittedName>
        <fullName evidence="2">Uncharacterized protein</fullName>
    </submittedName>
</protein>
<reference evidence="2" key="1">
    <citation type="submission" date="2022-11" db="UniProtKB">
        <authorList>
            <consortium name="WormBaseParasite"/>
        </authorList>
    </citation>
    <scope>IDENTIFICATION</scope>
</reference>
<accession>A0A914E816</accession>
<evidence type="ECO:0000313" key="1">
    <source>
        <dbReference type="Proteomes" id="UP000887540"/>
    </source>
</evidence>
<keyword evidence="1" id="KW-1185">Reference proteome</keyword>
<sequence length="96" mass="10693">MSKKEVCFIADIGPLGYHTYLVSFYVKTIQLNINLITNIFKTNQNSISNEVCFGSFPRFTAVSEIHSLSCTCTGEIFQKGSNSAEFFVLGGFQYGE</sequence>
<evidence type="ECO:0000313" key="2">
    <source>
        <dbReference type="WBParaSite" id="ACRNAN_scaffold597.g15348.t1"/>
    </source>
</evidence>